<evidence type="ECO:0000313" key="16">
    <source>
        <dbReference type="EnsemblMetazoa" id="Aqu2.1.30435_001"/>
    </source>
</evidence>
<dbReference type="EnsemblMetazoa" id="Aqu2.1.30435_001">
    <property type="protein sequence ID" value="Aqu2.1.30435_001"/>
    <property type="gene ID" value="Aqu2.1.30435"/>
</dbReference>
<reference evidence="16" key="2">
    <citation type="submission" date="2017-05" db="UniProtKB">
        <authorList>
            <consortium name="EnsemblMetazoa"/>
        </authorList>
    </citation>
    <scope>IDENTIFICATION</scope>
</reference>
<dbReference type="GO" id="GO:0005576">
    <property type="term" value="C:extracellular region"/>
    <property type="evidence" value="ECO:0007669"/>
    <property type="project" value="TreeGrafter"/>
</dbReference>
<keyword evidence="4" id="KW-0336">GPI-anchor</keyword>
<dbReference type="GO" id="GO:1905475">
    <property type="term" value="P:regulation of protein localization to membrane"/>
    <property type="evidence" value="ECO:0007669"/>
    <property type="project" value="TreeGrafter"/>
</dbReference>
<dbReference type="Proteomes" id="UP000007879">
    <property type="component" value="Unassembled WGS sequence"/>
</dbReference>
<evidence type="ECO:0000256" key="5">
    <source>
        <dbReference type="ARBA" id="ARBA00022729"/>
    </source>
</evidence>
<name>A0A1X7UR14_AMPQE</name>
<dbReference type="EnsemblMetazoa" id="XM_003386928.3">
    <property type="protein sequence ID" value="XP_003386976.1"/>
    <property type="gene ID" value="LOC100639280"/>
</dbReference>
<keyword evidence="5 15" id="KW-0732">Signal</keyword>
<evidence type="ECO:0000256" key="15">
    <source>
        <dbReference type="SAM" id="SignalP"/>
    </source>
</evidence>
<proteinExistence type="inferred from homology"/>
<evidence type="ECO:0000256" key="10">
    <source>
        <dbReference type="ARBA" id="ARBA00023288"/>
    </source>
</evidence>
<dbReference type="KEGG" id="aqu:100639280"/>
<comment type="similarity">
    <text evidence="2 11">Belongs to the glypican family.</text>
</comment>
<dbReference type="InParanoid" id="A0A1X7UR14"/>
<reference evidence="17" key="1">
    <citation type="journal article" date="2010" name="Nature">
        <title>The Amphimedon queenslandica genome and the evolution of animal complexity.</title>
        <authorList>
            <person name="Srivastava M."/>
            <person name="Simakov O."/>
            <person name="Chapman J."/>
            <person name="Fahey B."/>
            <person name="Gauthier M.E."/>
            <person name="Mitros T."/>
            <person name="Richards G.S."/>
            <person name="Conaco C."/>
            <person name="Dacre M."/>
            <person name="Hellsten U."/>
            <person name="Larroux C."/>
            <person name="Putnam N.H."/>
            <person name="Stanke M."/>
            <person name="Adamska M."/>
            <person name="Darling A."/>
            <person name="Degnan S.M."/>
            <person name="Oakley T.H."/>
            <person name="Plachetzki D.C."/>
            <person name="Zhai Y."/>
            <person name="Adamski M."/>
            <person name="Calcino A."/>
            <person name="Cummins S.F."/>
            <person name="Goodstein D.M."/>
            <person name="Harris C."/>
            <person name="Jackson D.J."/>
            <person name="Leys S.P."/>
            <person name="Shu S."/>
            <person name="Woodcroft B.J."/>
            <person name="Vervoort M."/>
            <person name="Kosik K.S."/>
            <person name="Manning G."/>
            <person name="Degnan B.M."/>
            <person name="Rokhsar D.S."/>
        </authorList>
    </citation>
    <scope>NUCLEOTIDE SEQUENCE [LARGE SCALE GENOMIC DNA]</scope>
</reference>
<dbReference type="GO" id="GO:0098552">
    <property type="term" value="C:side of membrane"/>
    <property type="evidence" value="ECO:0007669"/>
    <property type="project" value="UniProtKB-KW"/>
</dbReference>
<feature type="region of interest" description="Disordered" evidence="13">
    <location>
        <begin position="585"/>
        <end position="624"/>
    </location>
</feature>
<keyword evidence="8" id="KW-0325">Glycoprotein</keyword>
<dbReference type="InterPro" id="IPR001863">
    <property type="entry name" value="Glypican"/>
</dbReference>
<keyword evidence="7 14" id="KW-0472">Membrane</keyword>
<dbReference type="GO" id="GO:0005886">
    <property type="term" value="C:plasma membrane"/>
    <property type="evidence" value="ECO:0007669"/>
    <property type="project" value="UniProtKB-SubCell"/>
</dbReference>
<evidence type="ECO:0000256" key="9">
    <source>
        <dbReference type="ARBA" id="ARBA00023207"/>
    </source>
</evidence>
<dbReference type="GO" id="GO:0090263">
    <property type="term" value="P:positive regulation of canonical Wnt signaling pathway"/>
    <property type="evidence" value="ECO:0007669"/>
    <property type="project" value="TreeGrafter"/>
</dbReference>
<keyword evidence="6" id="KW-0654">Proteoglycan</keyword>
<feature type="compositionally biased region" description="Gly residues" evidence="13">
    <location>
        <begin position="532"/>
        <end position="546"/>
    </location>
</feature>
<feature type="signal peptide" evidence="15">
    <location>
        <begin position="1"/>
        <end position="23"/>
    </location>
</feature>
<keyword evidence="14" id="KW-1133">Transmembrane helix</keyword>
<sequence>MQATLTFVISLLLSLQQLAGSTAHLPHLTFDLLDHTRGQVCYRTASKVQTELHNFQAAEHGYLSEENMKDYPKKPSTVSADSPCFGMLATCCLPRKEEDLKNAVRMEYQNKLQNAFEKRAEQKCRKAGRDFERVLYGNIKGSIKLLREELSGIMVTNITQELFQDFSDYLYKFVFSRDFCPLRDIAEQQLSKVFRVAYQTGEIEDQSLLLLGTNNKDSCFDSLETYFVTTWLNDTVQSLVQTLNSIRLIAETFELVQSIVTDVRRHKWGPECVSGLFTIRHCAYCIGYENFHHCDGNCLNVLRGCTADMAELQKDVKDIQNLLLSLTKLAQSELSPTKLLKTTFVNYILLGKHLNQFNFTNAIISGTNCSVDESDEKSIRHLDTTLQYINVTNFETTSTNSILAAVRNDLDCFKDLQSLLLELPEEICGVNPHHLAYMRDRECWNGTDRGSYSHSIVGHYKMDQLNNPAFINRPLPTNSSFTKTQHNIKLVTKDIYQTIDFYQCLNGDDEDCSTRFVIQCEQTIPTEDVIGSGSGSGSGSGMGGAGDLEKHHTSTSNPYVIVLGGKRKINDYEDDDDTIVAHTITSTTPGHTKTSSALPLSSSTRIPTTSKKSMTQISTTPSPTKTSLKASSASIIINNTPDITPDGYRGSGHGIRSGLLITISSILFVFIFKLFLY</sequence>
<evidence type="ECO:0000256" key="11">
    <source>
        <dbReference type="RuleBase" id="RU003518"/>
    </source>
</evidence>
<evidence type="ECO:0000256" key="4">
    <source>
        <dbReference type="ARBA" id="ARBA00022622"/>
    </source>
</evidence>
<feature type="coiled-coil region" evidence="12">
    <location>
        <begin position="302"/>
        <end position="329"/>
    </location>
</feature>
<keyword evidence="17" id="KW-1185">Reference proteome</keyword>
<dbReference type="GO" id="GO:0009986">
    <property type="term" value="C:cell surface"/>
    <property type="evidence" value="ECO:0007669"/>
    <property type="project" value="TreeGrafter"/>
</dbReference>
<dbReference type="GO" id="GO:0016477">
    <property type="term" value="P:cell migration"/>
    <property type="evidence" value="ECO:0007669"/>
    <property type="project" value="TreeGrafter"/>
</dbReference>
<keyword evidence="14" id="KW-0812">Transmembrane</keyword>
<keyword evidence="10" id="KW-0449">Lipoprotein</keyword>
<evidence type="ECO:0000256" key="13">
    <source>
        <dbReference type="SAM" id="MobiDB-lite"/>
    </source>
</evidence>
<feature type="transmembrane region" description="Helical" evidence="14">
    <location>
        <begin position="658"/>
        <end position="676"/>
    </location>
</feature>
<evidence type="ECO:0000256" key="3">
    <source>
        <dbReference type="ARBA" id="ARBA00022475"/>
    </source>
</evidence>
<evidence type="ECO:0000256" key="12">
    <source>
        <dbReference type="SAM" id="Coils"/>
    </source>
</evidence>
<evidence type="ECO:0000256" key="2">
    <source>
        <dbReference type="ARBA" id="ARBA00010260"/>
    </source>
</evidence>
<evidence type="ECO:0000256" key="8">
    <source>
        <dbReference type="ARBA" id="ARBA00023180"/>
    </source>
</evidence>
<evidence type="ECO:0000256" key="6">
    <source>
        <dbReference type="ARBA" id="ARBA00022974"/>
    </source>
</evidence>
<keyword evidence="12" id="KW-0175">Coiled coil</keyword>
<protein>
    <submittedName>
        <fullName evidence="16">Uncharacterized protein</fullName>
    </submittedName>
</protein>
<dbReference type="OrthoDB" id="10010764at2759"/>
<dbReference type="eggNOG" id="KOG3821">
    <property type="taxonomic scope" value="Eukaryota"/>
</dbReference>
<accession>A0A1X7UR14</accession>
<evidence type="ECO:0000256" key="14">
    <source>
        <dbReference type="SAM" id="Phobius"/>
    </source>
</evidence>
<evidence type="ECO:0000256" key="1">
    <source>
        <dbReference type="ARBA" id="ARBA00004609"/>
    </source>
</evidence>
<feature type="compositionally biased region" description="Low complexity" evidence="13">
    <location>
        <begin position="615"/>
        <end position="624"/>
    </location>
</feature>
<dbReference type="PANTHER" id="PTHR10822">
    <property type="entry name" value="GLYPICAN"/>
    <property type="match status" value="1"/>
</dbReference>
<evidence type="ECO:0000256" key="7">
    <source>
        <dbReference type="ARBA" id="ARBA00023136"/>
    </source>
</evidence>
<dbReference type="AlphaFoldDB" id="A0A1X7UR14"/>
<dbReference type="FunCoup" id="A0A1X7UR14">
    <property type="interactions" value="89"/>
</dbReference>
<dbReference type="STRING" id="400682.A0A1X7UR14"/>
<feature type="region of interest" description="Disordered" evidence="13">
    <location>
        <begin position="528"/>
        <end position="552"/>
    </location>
</feature>
<dbReference type="PANTHER" id="PTHR10822:SF29">
    <property type="entry name" value="DIVISION ABNORMALLY DELAYED PROTEIN"/>
    <property type="match status" value="1"/>
</dbReference>
<comment type="subcellular location">
    <subcellularLocation>
        <location evidence="1">Cell membrane</location>
        <topology evidence="1">Lipid-anchor</topology>
        <topology evidence="1">GPI-anchor</topology>
    </subcellularLocation>
</comment>
<feature type="compositionally biased region" description="Polar residues" evidence="13">
    <location>
        <begin position="585"/>
        <end position="614"/>
    </location>
</feature>
<keyword evidence="3" id="KW-1003">Cell membrane</keyword>
<keyword evidence="9" id="KW-0357">Heparan sulfate</keyword>
<dbReference type="Pfam" id="PF01153">
    <property type="entry name" value="Glypican"/>
    <property type="match status" value="1"/>
</dbReference>
<organism evidence="16">
    <name type="scientific">Amphimedon queenslandica</name>
    <name type="common">Sponge</name>
    <dbReference type="NCBI Taxonomy" id="400682"/>
    <lineage>
        <taxon>Eukaryota</taxon>
        <taxon>Metazoa</taxon>
        <taxon>Porifera</taxon>
        <taxon>Demospongiae</taxon>
        <taxon>Heteroscleromorpha</taxon>
        <taxon>Haplosclerida</taxon>
        <taxon>Niphatidae</taxon>
        <taxon>Amphimedon</taxon>
    </lineage>
</organism>
<evidence type="ECO:0000313" key="17">
    <source>
        <dbReference type="Proteomes" id="UP000007879"/>
    </source>
</evidence>
<gene>
    <name evidence="16" type="primary">100639280</name>
</gene>
<feature type="chain" id="PRO_5010883210" evidence="15">
    <location>
        <begin position="24"/>
        <end position="677"/>
    </location>
</feature>